<evidence type="ECO:0000256" key="1">
    <source>
        <dbReference type="SAM" id="MobiDB-lite"/>
    </source>
</evidence>
<feature type="region of interest" description="Disordered" evidence="1">
    <location>
        <begin position="146"/>
        <end position="170"/>
    </location>
</feature>
<reference evidence="2" key="2">
    <citation type="submission" date="2021-09" db="EMBL/GenBank/DDBJ databases">
        <authorList>
            <person name="Jia N."/>
            <person name="Wang J."/>
            <person name="Shi W."/>
            <person name="Du L."/>
            <person name="Sun Y."/>
            <person name="Zhan W."/>
            <person name="Jiang J."/>
            <person name="Wang Q."/>
            <person name="Zhang B."/>
            <person name="Ji P."/>
            <person name="Sakyi L.B."/>
            <person name="Cui X."/>
            <person name="Yuan T."/>
            <person name="Jiang B."/>
            <person name="Yang W."/>
            <person name="Lam T.T.-Y."/>
            <person name="Chang Q."/>
            <person name="Ding S."/>
            <person name="Wang X."/>
            <person name="Zhu J."/>
            <person name="Ruan X."/>
            <person name="Zhao L."/>
            <person name="Wei J."/>
            <person name="Que T."/>
            <person name="Du C."/>
            <person name="Cheng J."/>
            <person name="Dai P."/>
            <person name="Han X."/>
            <person name="Huang E."/>
            <person name="Gao Y."/>
            <person name="Liu J."/>
            <person name="Shao H."/>
            <person name="Ye R."/>
            <person name="Li L."/>
            <person name="Wei W."/>
            <person name="Wang X."/>
            <person name="Wang C."/>
            <person name="Huo Q."/>
            <person name="Li W."/>
            <person name="Guo W."/>
            <person name="Chen H."/>
            <person name="Chen S."/>
            <person name="Zhou L."/>
            <person name="Zhou L."/>
            <person name="Ni X."/>
            <person name="Tian J."/>
            <person name="Zhou Y."/>
            <person name="Sheng Y."/>
            <person name="Liu T."/>
            <person name="Pan Y."/>
            <person name="Xia L."/>
            <person name="Li J."/>
            <person name="Zhao F."/>
            <person name="Cao W."/>
        </authorList>
    </citation>
    <scope>NUCLEOTIDE SEQUENCE</scope>
    <source>
        <strain evidence="2">Rmic-2018</strain>
        <tissue evidence="2">Larvae</tissue>
    </source>
</reference>
<name>A0A9J6F3U9_RHIMP</name>
<protein>
    <submittedName>
        <fullName evidence="2">Uncharacterized protein</fullName>
    </submittedName>
</protein>
<dbReference type="Proteomes" id="UP000821866">
    <property type="component" value="Chromosome 1"/>
</dbReference>
<dbReference type="AlphaFoldDB" id="A0A9J6F3U9"/>
<evidence type="ECO:0000313" key="2">
    <source>
        <dbReference type="EMBL" id="KAH8040877.1"/>
    </source>
</evidence>
<evidence type="ECO:0000313" key="3">
    <source>
        <dbReference type="Proteomes" id="UP000821866"/>
    </source>
</evidence>
<feature type="compositionally biased region" description="Polar residues" evidence="1">
    <location>
        <begin position="149"/>
        <end position="162"/>
    </location>
</feature>
<dbReference type="VEuPathDB" id="VectorBase:LOC119162698"/>
<comment type="caution">
    <text evidence="2">The sequence shown here is derived from an EMBL/GenBank/DDBJ whole genome shotgun (WGS) entry which is preliminary data.</text>
</comment>
<reference evidence="2" key="1">
    <citation type="journal article" date="2020" name="Cell">
        <title>Large-Scale Comparative Analyses of Tick Genomes Elucidate Their Genetic Diversity and Vector Capacities.</title>
        <authorList>
            <consortium name="Tick Genome and Microbiome Consortium (TIGMIC)"/>
            <person name="Jia N."/>
            <person name="Wang J."/>
            <person name="Shi W."/>
            <person name="Du L."/>
            <person name="Sun Y."/>
            <person name="Zhan W."/>
            <person name="Jiang J.F."/>
            <person name="Wang Q."/>
            <person name="Zhang B."/>
            <person name="Ji P."/>
            <person name="Bell-Sakyi L."/>
            <person name="Cui X.M."/>
            <person name="Yuan T.T."/>
            <person name="Jiang B.G."/>
            <person name="Yang W.F."/>
            <person name="Lam T.T."/>
            <person name="Chang Q.C."/>
            <person name="Ding S.J."/>
            <person name="Wang X.J."/>
            <person name="Zhu J.G."/>
            <person name="Ruan X.D."/>
            <person name="Zhao L."/>
            <person name="Wei J.T."/>
            <person name="Ye R.Z."/>
            <person name="Que T.C."/>
            <person name="Du C.H."/>
            <person name="Zhou Y.H."/>
            <person name="Cheng J.X."/>
            <person name="Dai P.F."/>
            <person name="Guo W.B."/>
            <person name="Han X.H."/>
            <person name="Huang E.J."/>
            <person name="Li L.F."/>
            <person name="Wei W."/>
            <person name="Gao Y.C."/>
            <person name="Liu J.Z."/>
            <person name="Shao H.Z."/>
            <person name="Wang X."/>
            <person name="Wang C.C."/>
            <person name="Yang T.C."/>
            <person name="Huo Q.B."/>
            <person name="Li W."/>
            <person name="Chen H.Y."/>
            <person name="Chen S.E."/>
            <person name="Zhou L.G."/>
            <person name="Ni X.B."/>
            <person name="Tian J.H."/>
            <person name="Sheng Y."/>
            <person name="Liu T."/>
            <person name="Pan Y.S."/>
            <person name="Xia L.Y."/>
            <person name="Li J."/>
            <person name="Zhao F."/>
            <person name="Cao W.C."/>
        </authorList>
    </citation>
    <scope>NUCLEOTIDE SEQUENCE</scope>
    <source>
        <strain evidence="2">Rmic-2018</strain>
    </source>
</reference>
<gene>
    <name evidence="2" type="ORF">HPB51_013047</name>
</gene>
<feature type="region of interest" description="Disordered" evidence="1">
    <location>
        <begin position="1"/>
        <end position="40"/>
    </location>
</feature>
<keyword evidence="3" id="KW-1185">Reference proteome</keyword>
<proteinExistence type="predicted"/>
<organism evidence="2 3">
    <name type="scientific">Rhipicephalus microplus</name>
    <name type="common">Cattle tick</name>
    <name type="synonym">Boophilus microplus</name>
    <dbReference type="NCBI Taxonomy" id="6941"/>
    <lineage>
        <taxon>Eukaryota</taxon>
        <taxon>Metazoa</taxon>
        <taxon>Ecdysozoa</taxon>
        <taxon>Arthropoda</taxon>
        <taxon>Chelicerata</taxon>
        <taxon>Arachnida</taxon>
        <taxon>Acari</taxon>
        <taxon>Parasitiformes</taxon>
        <taxon>Ixodida</taxon>
        <taxon>Ixodoidea</taxon>
        <taxon>Ixodidae</taxon>
        <taxon>Rhipicephalinae</taxon>
        <taxon>Rhipicephalus</taxon>
        <taxon>Boophilus</taxon>
    </lineage>
</organism>
<accession>A0A9J6F3U9</accession>
<sequence>MGTDAYTGSGVDAGAHRGVAQERNPEKRKSRSDGPVFSTETQEIDEHPLLAYLPREEWEPFDPTLIADGLFAAGNVFSGVLPVGALDLQTRTKTGRTFLATVRVFEHFHVDMNLGADYLLSSKVQLTINCERVKLHCFTLVSEAPAEESQAQTSSNESTLSDQLDGDLSA</sequence>
<dbReference type="EMBL" id="JABSTU010000001">
    <property type="protein sequence ID" value="KAH8040877.1"/>
    <property type="molecule type" value="Genomic_DNA"/>
</dbReference>